<dbReference type="GO" id="GO:0006357">
    <property type="term" value="P:regulation of transcription by RNA polymerase II"/>
    <property type="evidence" value="ECO:0007669"/>
    <property type="project" value="UniProtKB-ARBA"/>
</dbReference>
<gene>
    <name evidence="15" type="ORF">LARSCL_LOCUS9915</name>
</gene>
<evidence type="ECO:0000256" key="12">
    <source>
        <dbReference type="SAM" id="MobiDB-lite"/>
    </source>
</evidence>
<keyword evidence="10 11" id="KW-0539">Nucleus</keyword>
<evidence type="ECO:0000313" key="15">
    <source>
        <dbReference type="EMBL" id="CAL1278654.1"/>
    </source>
</evidence>
<keyword evidence="9 11" id="KW-0675">Receptor</keyword>
<keyword evidence="4 11" id="KW-0863">Zinc-finger</keyword>
<dbReference type="Gene3D" id="3.30.50.10">
    <property type="entry name" value="Erythroid Transcription Factor GATA-1, subunit A"/>
    <property type="match status" value="1"/>
</dbReference>
<evidence type="ECO:0000256" key="3">
    <source>
        <dbReference type="ARBA" id="ARBA00022723"/>
    </source>
</evidence>
<evidence type="ECO:0000256" key="8">
    <source>
        <dbReference type="ARBA" id="ARBA00023163"/>
    </source>
</evidence>
<comment type="caution">
    <text evidence="15">The sequence shown here is derived from an EMBL/GenBank/DDBJ whole genome shotgun (WGS) entry which is preliminary data.</text>
</comment>
<dbReference type="InterPro" id="IPR000536">
    <property type="entry name" value="Nucl_hrmn_rcpt_lig-bd"/>
</dbReference>
<dbReference type="PROSITE" id="PS51030">
    <property type="entry name" value="NUCLEAR_REC_DBD_2"/>
    <property type="match status" value="1"/>
</dbReference>
<evidence type="ECO:0000256" key="10">
    <source>
        <dbReference type="ARBA" id="ARBA00023242"/>
    </source>
</evidence>
<dbReference type="SMART" id="SM00430">
    <property type="entry name" value="HOLI"/>
    <property type="match status" value="1"/>
</dbReference>
<dbReference type="Proteomes" id="UP001497382">
    <property type="component" value="Unassembled WGS sequence"/>
</dbReference>
<protein>
    <submittedName>
        <fullName evidence="15">Uncharacterized protein</fullName>
    </submittedName>
</protein>
<evidence type="ECO:0000256" key="1">
    <source>
        <dbReference type="ARBA" id="ARBA00004123"/>
    </source>
</evidence>
<dbReference type="InterPro" id="IPR050274">
    <property type="entry name" value="Nuclear_hormone_rcpt_NR2"/>
</dbReference>
<evidence type="ECO:0000256" key="6">
    <source>
        <dbReference type="ARBA" id="ARBA00023015"/>
    </source>
</evidence>
<dbReference type="GO" id="GO:0008270">
    <property type="term" value="F:zinc ion binding"/>
    <property type="evidence" value="ECO:0007669"/>
    <property type="project" value="UniProtKB-KW"/>
</dbReference>
<keyword evidence="16" id="KW-1185">Reference proteome</keyword>
<comment type="similarity">
    <text evidence="2">Belongs to the nuclear hormone receptor family. NR5 subfamily.</text>
</comment>
<dbReference type="PROSITE" id="PS51843">
    <property type="entry name" value="NR_LBD"/>
    <property type="match status" value="1"/>
</dbReference>
<organism evidence="15 16">
    <name type="scientific">Larinioides sclopetarius</name>
    <dbReference type="NCBI Taxonomy" id="280406"/>
    <lineage>
        <taxon>Eukaryota</taxon>
        <taxon>Metazoa</taxon>
        <taxon>Ecdysozoa</taxon>
        <taxon>Arthropoda</taxon>
        <taxon>Chelicerata</taxon>
        <taxon>Arachnida</taxon>
        <taxon>Araneae</taxon>
        <taxon>Araneomorphae</taxon>
        <taxon>Entelegynae</taxon>
        <taxon>Araneoidea</taxon>
        <taxon>Araneidae</taxon>
        <taxon>Larinioides</taxon>
    </lineage>
</organism>
<dbReference type="InterPro" id="IPR001723">
    <property type="entry name" value="Nuclear_hrmn_rcpt"/>
</dbReference>
<feature type="domain" description="NR LBD" evidence="14">
    <location>
        <begin position="206"/>
        <end position="466"/>
    </location>
</feature>
<keyword evidence="7 11" id="KW-0238">DNA-binding</keyword>
<dbReference type="Pfam" id="PF00105">
    <property type="entry name" value="zf-C4"/>
    <property type="match status" value="1"/>
</dbReference>
<keyword evidence="3 11" id="KW-0479">Metal-binding</keyword>
<dbReference type="Pfam" id="PF00104">
    <property type="entry name" value="Hormone_recep"/>
    <property type="match status" value="1"/>
</dbReference>
<dbReference type="PROSITE" id="PS00031">
    <property type="entry name" value="NUCLEAR_REC_DBD_1"/>
    <property type="match status" value="1"/>
</dbReference>
<evidence type="ECO:0000256" key="4">
    <source>
        <dbReference type="ARBA" id="ARBA00022771"/>
    </source>
</evidence>
<feature type="domain" description="Nuclear receptor" evidence="13">
    <location>
        <begin position="9"/>
        <end position="84"/>
    </location>
</feature>
<comment type="subcellular location">
    <subcellularLocation>
        <location evidence="1 11">Nucleus</location>
    </subcellularLocation>
</comment>
<dbReference type="GO" id="GO:0003700">
    <property type="term" value="F:DNA-binding transcription factor activity"/>
    <property type="evidence" value="ECO:0007669"/>
    <property type="project" value="InterPro"/>
</dbReference>
<dbReference type="GO" id="GO:0005634">
    <property type="term" value="C:nucleus"/>
    <property type="evidence" value="ECO:0007669"/>
    <property type="project" value="UniProtKB-SubCell"/>
</dbReference>
<evidence type="ECO:0000256" key="11">
    <source>
        <dbReference type="RuleBase" id="RU004334"/>
    </source>
</evidence>
<dbReference type="PRINTS" id="PR00398">
    <property type="entry name" value="STRDHORMONER"/>
</dbReference>
<dbReference type="SMART" id="SM00399">
    <property type="entry name" value="ZnF_C4"/>
    <property type="match status" value="1"/>
</dbReference>
<dbReference type="EMBL" id="CAXIEN010000115">
    <property type="protein sequence ID" value="CAL1278654.1"/>
    <property type="molecule type" value="Genomic_DNA"/>
</dbReference>
<dbReference type="PANTHER" id="PTHR24083">
    <property type="entry name" value="NUCLEAR HORMONE RECEPTOR"/>
    <property type="match status" value="1"/>
</dbReference>
<reference evidence="15 16" key="1">
    <citation type="submission" date="2024-04" db="EMBL/GenBank/DDBJ databases">
        <authorList>
            <person name="Rising A."/>
            <person name="Reimegard J."/>
            <person name="Sonavane S."/>
            <person name="Akerstrom W."/>
            <person name="Nylinder S."/>
            <person name="Hedman E."/>
            <person name="Kallberg Y."/>
        </authorList>
    </citation>
    <scope>NUCLEOTIDE SEQUENCE [LARGE SCALE GENOMIC DNA]</scope>
</reference>
<dbReference type="SUPFAM" id="SSF57716">
    <property type="entry name" value="Glucocorticoid receptor-like (DNA-binding domain)"/>
    <property type="match status" value="1"/>
</dbReference>
<dbReference type="FunFam" id="1.10.565.10:FF:000011">
    <property type="entry name" value="Nuclear receptor subfamily 5, group A, member 2"/>
    <property type="match status" value="1"/>
</dbReference>
<dbReference type="InterPro" id="IPR013088">
    <property type="entry name" value="Znf_NHR/GATA"/>
</dbReference>
<feature type="region of interest" description="Disordered" evidence="12">
    <location>
        <begin position="165"/>
        <end position="242"/>
    </location>
</feature>
<evidence type="ECO:0000313" key="16">
    <source>
        <dbReference type="Proteomes" id="UP001497382"/>
    </source>
</evidence>
<accession>A0AAV2A5J5</accession>
<dbReference type="PRINTS" id="PR01282">
    <property type="entry name" value="COUPTNFACTOR"/>
</dbReference>
<dbReference type="InterPro" id="IPR001628">
    <property type="entry name" value="Znf_hrmn_rcpt"/>
</dbReference>
<dbReference type="AlphaFoldDB" id="A0AAV2A5J5"/>
<feature type="compositionally biased region" description="Low complexity" evidence="12">
    <location>
        <begin position="190"/>
        <end position="221"/>
    </location>
</feature>
<name>A0AAV2A5J5_9ARAC</name>
<evidence type="ECO:0000259" key="13">
    <source>
        <dbReference type="PROSITE" id="PS51030"/>
    </source>
</evidence>
<evidence type="ECO:0000256" key="2">
    <source>
        <dbReference type="ARBA" id="ARBA00007536"/>
    </source>
</evidence>
<keyword evidence="5 11" id="KW-0862">Zinc</keyword>
<sequence length="466" mass="51596">MSMASDKPEVLCRVCGDKASGRHYGVPSCDGCRGFFKRSIRRNLEYACKEQGRCIVDVARRNQCQACRLKKCLAVCMRKEAVQHERASRSQPRRRSKLVSSSSDAAQCYGSSLRPSGQHATVLGMGAFCPTLTEVGDIRRLHTNSSPVISHVSSGITLGGTLSYRRSENDIPPEAPKPLCDLKPSSPCQVKKSSSEECVSSDPDSRNSSPPTQPRTSPTSTVHLPPTSQVYRTNLPPPSEGIPRPAYVTIEHPRCGVIGPTATLPPAFLGPFPPNPLDTVYEAAAKLLFFSIRWMRGIPSFLQLGFRDQAILLEESWCDVFVLSAAQWGFPLQEGFLSFVGLIAPEKRPLVANQLHQMKNVMSQLVAQQVDHTEFSCLKALVLFRHEASGLRDPLQVEMLQDQTQLMLHEYVLTKQPPSKVRFGKLLLILSLVRKISPPVIEDVFFRKTIGSVPIERLLCDMFQAA</sequence>
<dbReference type="FunFam" id="3.30.50.10:FF:000006">
    <property type="entry name" value="Nuclear receptor subfamily 5 group A member"/>
    <property type="match status" value="1"/>
</dbReference>
<evidence type="ECO:0000256" key="5">
    <source>
        <dbReference type="ARBA" id="ARBA00022833"/>
    </source>
</evidence>
<dbReference type="SUPFAM" id="SSF48508">
    <property type="entry name" value="Nuclear receptor ligand-binding domain"/>
    <property type="match status" value="1"/>
</dbReference>
<keyword evidence="6 11" id="KW-0805">Transcription regulation</keyword>
<dbReference type="InterPro" id="IPR035500">
    <property type="entry name" value="NHR-like_dom_sf"/>
</dbReference>
<evidence type="ECO:0000256" key="9">
    <source>
        <dbReference type="ARBA" id="ARBA00023170"/>
    </source>
</evidence>
<keyword evidence="8 11" id="KW-0804">Transcription</keyword>
<evidence type="ECO:0000256" key="7">
    <source>
        <dbReference type="ARBA" id="ARBA00023125"/>
    </source>
</evidence>
<dbReference type="Gene3D" id="1.10.565.10">
    <property type="entry name" value="Retinoid X Receptor"/>
    <property type="match status" value="1"/>
</dbReference>
<dbReference type="PRINTS" id="PR00047">
    <property type="entry name" value="STROIDFINGER"/>
</dbReference>
<dbReference type="CDD" id="cd07164">
    <property type="entry name" value="NR_DBD_PNR_like_1"/>
    <property type="match status" value="1"/>
</dbReference>
<proteinExistence type="inferred from homology"/>
<dbReference type="GO" id="GO:0043565">
    <property type="term" value="F:sequence-specific DNA binding"/>
    <property type="evidence" value="ECO:0007669"/>
    <property type="project" value="InterPro"/>
</dbReference>
<evidence type="ECO:0000259" key="14">
    <source>
        <dbReference type="PROSITE" id="PS51843"/>
    </source>
</evidence>